<dbReference type="InterPro" id="IPR037914">
    <property type="entry name" value="SpoVT-AbrB_sf"/>
</dbReference>
<keyword evidence="2" id="KW-1185">Reference proteome</keyword>
<dbReference type="STRING" id="1423792.FD09_GL000218"/>
<evidence type="ECO:0000313" key="1">
    <source>
        <dbReference type="EMBL" id="KRL14567.1"/>
    </source>
</evidence>
<dbReference type="AlphaFoldDB" id="A0A0R1N2W6"/>
<protein>
    <recommendedName>
        <fullName evidence="3">SpoVT-AbrB domain-containing protein</fullName>
    </recommendedName>
</protein>
<reference evidence="1 2" key="1">
    <citation type="journal article" date="2015" name="Genome Announc.">
        <title>Expanding the biotechnology potential of lactobacilli through comparative genomics of 213 strains and associated genera.</title>
        <authorList>
            <person name="Sun Z."/>
            <person name="Harris H.M."/>
            <person name="McCann A."/>
            <person name="Guo C."/>
            <person name="Argimon S."/>
            <person name="Zhang W."/>
            <person name="Yang X."/>
            <person name="Jeffery I.B."/>
            <person name="Cooney J.C."/>
            <person name="Kagawa T.F."/>
            <person name="Liu W."/>
            <person name="Song Y."/>
            <person name="Salvetti E."/>
            <person name="Wrobel A."/>
            <person name="Rasinkangas P."/>
            <person name="Parkhill J."/>
            <person name="Rea M.C."/>
            <person name="O'Sullivan O."/>
            <person name="Ritari J."/>
            <person name="Douillard F.P."/>
            <person name="Paul Ross R."/>
            <person name="Yang R."/>
            <person name="Briner A.E."/>
            <person name="Felis G.E."/>
            <person name="de Vos W.M."/>
            <person name="Barrangou R."/>
            <person name="Klaenhammer T.R."/>
            <person name="Caufield P.W."/>
            <person name="Cui Y."/>
            <person name="Zhang H."/>
            <person name="O'Toole P.W."/>
        </authorList>
    </citation>
    <scope>NUCLEOTIDE SEQUENCE [LARGE SCALE GENOMIC DNA]</scope>
    <source>
        <strain evidence="1 2">DSM 12744</strain>
    </source>
</reference>
<dbReference type="PATRIC" id="fig|1423792.3.peg.222"/>
<dbReference type="SUPFAM" id="SSF89447">
    <property type="entry name" value="AbrB/MazE/MraZ-like"/>
    <property type="match status" value="1"/>
</dbReference>
<comment type="caution">
    <text evidence="1">The sequence shown here is derived from an EMBL/GenBank/DDBJ whole genome shotgun (WGS) entry which is preliminary data.</text>
</comment>
<proteinExistence type="predicted"/>
<evidence type="ECO:0008006" key="3">
    <source>
        <dbReference type="Google" id="ProtNLM"/>
    </source>
</evidence>
<dbReference type="Proteomes" id="UP000051330">
    <property type="component" value="Unassembled WGS sequence"/>
</dbReference>
<dbReference type="RefSeq" id="WP_057817382.1">
    <property type="nucleotide sequence ID" value="NZ_AZEC01000001.1"/>
</dbReference>
<evidence type="ECO:0000313" key="2">
    <source>
        <dbReference type="Proteomes" id="UP000051330"/>
    </source>
</evidence>
<dbReference type="EMBL" id="AZEC01000001">
    <property type="protein sequence ID" value="KRL14567.1"/>
    <property type="molecule type" value="Genomic_DNA"/>
</dbReference>
<gene>
    <name evidence="1" type="ORF">FD09_GL000218</name>
</gene>
<name>A0A0R1N2W6_9LACO</name>
<sequence length="109" mass="12279">MLTKTRKQGNSLTLTVPKEFNIAEGQTVEPELTEQGILYKFVDTDTENDFFDFTSDILADLVKEGYTGNHLLTEFNARKAAIPAAFRHMRTHTTGKVMTQEELKKAIGL</sequence>
<dbReference type="OrthoDB" id="71707at2"/>
<accession>A0A0R1N2W6</accession>
<organism evidence="1 2">
    <name type="scientific">Schleiferilactobacillus perolens DSM 12744</name>
    <dbReference type="NCBI Taxonomy" id="1423792"/>
    <lineage>
        <taxon>Bacteria</taxon>
        <taxon>Bacillati</taxon>
        <taxon>Bacillota</taxon>
        <taxon>Bacilli</taxon>
        <taxon>Lactobacillales</taxon>
        <taxon>Lactobacillaceae</taxon>
        <taxon>Schleiferilactobacillus</taxon>
    </lineage>
</organism>